<dbReference type="RefSeq" id="WP_115619263.1">
    <property type="nucleotide sequence ID" value="NZ_CP067432.1"/>
</dbReference>
<dbReference type="EMBL" id="UFVR01000004">
    <property type="protein sequence ID" value="SUX44264.1"/>
    <property type="molecule type" value="Genomic_DNA"/>
</dbReference>
<reference evidence="1 2" key="1">
    <citation type="submission" date="2018-06" db="EMBL/GenBank/DDBJ databases">
        <authorList>
            <consortium name="Pathogen Informatics"/>
            <person name="Doyle S."/>
        </authorList>
    </citation>
    <scope>NUCLEOTIDE SEQUENCE [LARGE SCALE GENOMIC DNA]</scope>
    <source>
        <strain evidence="1 2">NCTC13532</strain>
    </source>
</reference>
<dbReference type="AlphaFoldDB" id="A0A381FCS4"/>
<proteinExistence type="predicted"/>
<dbReference type="Proteomes" id="UP000254282">
    <property type="component" value="Unassembled WGS sequence"/>
</dbReference>
<protein>
    <submittedName>
        <fullName evidence="1">Uncharacterized protein</fullName>
    </submittedName>
</protein>
<sequence length="73" mass="8768">MQFIDFKKEHFTKDEDADFYFIDLFKEEIGFGEIKVEEKKSDGNSGDMKYELDDEIDKITIKIQKPCDIRVYF</sequence>
<evidence type="ECO:0000313" key="1">
    <source>
        <dbReference type="EMBL" id="SUX44264.1"/>
    </source>
</evidence>
<accession>A0A381FCS4</accession>
<evidence type="ECO:0000313" key="2">
    <source>
        <dbReference type="Proteomes" id="UP000254282"/>
    </source>
</evidence>
<organism evidence="1 2">
    <name type="scientific">Chryseobacterium indoltheticum</name>
    <dbReference type="NCBI Taxonomy" id="254"/>
    <lineage>
        <taxon>Bacteria</taxon>
        <taxon>Pseudomonadati</taxon>
        <taxon>Bacteroidota</taxon>
        <taxon>Flavobacteriia</taxon>
        <taxon>Flavobacteriales</taxon>
        <taxon>Weeksellaceae</taxon>
        <taxon>Chryseobacterium group</taxon>
        <taxon>Chryseobacterium</taxon>
    </lineage>
</organism>
<name>A0A381FCS4_9FLAO</name>
<gene>
    <name evidence="1" type="ORF">NCTC13532_00723</name>
</gene>